<evidence type="ECO:0000313" key="3">
    <source>
        <dbReference type="Proteomes" id="UP000294028"/>
    </source>
</evidence>
<comment type="caution">
    <text evidence="2">The sequence shown here is derived from an EMBL/GenBank/DDBJ whole genome shotgun (WGS) entry which is preliminary data.</text>
</comment>
<gene>
    <name evidence="2" type="ORF">ELS19_16095</name>
</gene>
<dbReference type="InterPro" id="IPR058361">
    <property type="entry name" value="DUF8048"/>
</dbReference>
<protein>
    <recommendedName>
        <fullName evidence="1">DUF8048 domain-containing protein</fullName>
    </recommendedName>
</protein>
<dbReference type="AlphaFoldDB" id="A0A482SYN4"/>
<dbReference type="Pfam" id="PF26222">
    <property type="entry name" value="DUF8048"/>
    <property type="match status" value="1"/>
</dbReference>
<proteinExistence type="predicted"/>
<accession>A0A482SYN4</accession>
<feature type="domain" description="DUF8048" evidence="1">
    <location>
        <begin position="7"/>
        <end position="114"/>
    </location>
</feature>
<name>A0A482SYN4_9EURY</name>
<dbReference type="RefSeq" id="WP_129785922.1">
    <property type="nucleotide sequence ID" value="NZ_RZHH01000003.1"/>
</dbReference>
<sequence>MAQERRVHRGRIQQVAAETSVSTSRLTELLERIADVTVIDDYLEKAWRNSSSTVELAFQNPPSEFVFAIPDSEWSTIFESIDVETDEATAAKEWHSIRAHDLLTSSGRSHELEEGHSFLVVPIQDIEVWRRSRLVLSWWFQELAKDGLTPPEILDYWMSEEMGNAPKEWASQRDVHPEAVRKNVRQAREKLIE</sequence>
<evidence type="ECO:0000313" key="2">
    <source>
        <dbReference type="EMBL" id="RYJ08101.1"/>
    </source>
</evidence>
<reference evidence="2 3" key="1">
    <citation type="submission" date="2018-12" db="EMBL/GenBank/DDBJ databases">
        <title>Genome analysis provides insights into bioremediation potentialities of Halogeometricum borinquense strain N11.</title>
        <authorList>
            <person name="Najjari A."/>
            <person name="Youssef N."/>
            <person name="Fhoula I."/>
            <person name="Ben Dhia O."/>
            <person name="Mahjoubi M."/>
            <person name="Ouzari H.I."/>
            <person name="Cherif A."/>
        </authorList>
    </citation>
    <scope>NUCLEOTIDE SEQUENCE [LARGE SCALE GENOMIC DNA]</scope>
    <source>
        <strain evidence="2 3">N11</strain>
    </source>
</reference>
<dbReference type="Proteomes" id="UP000294028">
    <property type="component" value="Unassembled WGS sequence"/>
</dbReference>
<dbReference type="EMBL" id="RZHH01000003">
    <property type="protein sequence ID" value="RYJ08101.1"/>
    <property type="molecule type" value="Genomic_DNA"/>
</dbReference>
<organism evidence="2 3">
    <name type="scientific">Halogeometricum borinquense</name>
    <dbReference type="NCBI Taxonomy" id="60847"/>
    <lineage>
        <taxon>Archaea</taxon>
        <taxon>Methanobacteriati</taxon>
        <taxon>Methanobacteriota</taxon>
        <taxon>Stenosarchaea group</taxon>
        <taxon>Halobacteria</taxon>
        <taxon>Halobacteriales</taxon>
        <taxon>Haloferacaceae</taxon>
        <taxon>Halogeometricum</taxon>
    </lineage>
</organism>
<evidence type="ECO:0000259" key="1">
    <source>
        <dbReference type="Pfam" id="PF26222"/>
    </source>
</evidence>